<feature type="region of interest" description="Disordered" evidence="1">
    <location>
        <begin position="225"/>
        <end position="244"/>
    </location>
</feature>
<name>A0ABW1U529_9BURK</name>
<accession>A0ABW1U529</accession>
<organism evidence="2 3">
    <name type="scientific">Polaromonas aquatica</name>
    <dbReference type="NCBI Taxonomy" id="332657"/>
    <lineage>
        <taxon>Bacteria</taxon>
        <taxon>Pseudomonadati</taxon>
        <taxon>Pseudomonadota</taxon>
        <taxon>Betaproteobacteria</taxon>
        <taxon>Burkholderiales</taxon>
        <taxon>Comamonadaceae</taxon>
        <taxon>Polaromonas</taxon>
    </lineage>
</organism>
<sequence length="791" mass="86195">MSKSPQALTAAYQACLNEAFRQCPLLISRWCSKLVDALYERSMFVSESSEKRQLQDAISALKKNQSVIEQGFATVLTNAIADDTKPAVAKKADKTSRSFSSLSFDDLELMGDNQVQETVDSARLLQIVSLACEAGLAGLSARLSTAQGFSSVKADKNPLRPEIFCQALMKQLQDLPADNLARSRWLMHGAQLMGRELQSLYVLLSDQLTEQGIAPAAYGVIPSHADKTARPAGPSGPWHDQAGLMDAPGAPASGYYGHSGFVPVGRAPGAAQARSGNDALLTLDHLHRLLVGDYDESFKESLLPSGFEQMAQQEFSHTVPAAMDVLAELKEKGIASSRAKRARVAPPLPLAQMRAQLKTEAKSLGQSLAIEVVGLMIEQMASDPRLLAPVRQIIADAEPAFLRLGVNDPRFFSDKNHPARRLLEVITAKSLAYSSENAAGFAGFMQDLQDIAPLLTEEHASDAQHFATLLKTFETSQALRSSGNNESQSLAVQALLQAEQRNLLAEKIAAEIRARPDFVSGNRVVTAFLTGPWAQVMARERLSGEHGGPETKKAEFSLTLGEMLWSLDPAQTSRHRKRLVKIIPGMLEGIRAGLLSIDYPLADSKQFFDELMQVHQAALKAEPAPVDSRSRSRQDLDEAFDANDETTRKKPWLAPKEAQNSGFMDDLPATTKPGFEATRPEEREPAATAAPVRPEPGEGVELRLGAWVELLHDTQWLRAQLTWISPYNTLYMFTSEGGRTHSMTGPLLQYLLLQELVKVISQQGVLDGALDNVARTAMRNSVSGADGSSRL</sequence>
<gene>
    <name evidence="2" type="ORF">ACFQND_23755</name>
</gene>
<reference evidence="3" key="1">
    <citation type="journal article" date="2019" name="Int. J. Syst. Evol. Microbiol.">
        <title>The Global Catalogue of Microorganisms (GCM) 10K type strain sequencing project: providing services to taxonomists for standard genome sequencing and annotation.</title>
        <authorList>
            <consortium name="The Broad Institute Genomics Platform"/>
            <consortium name="The Broad Institute Genome Sequencing Center for Infectious Disease"/>
            <person name="Wu L."/>
            <person name="Ma J."/>
        </authorList>
    </citation>
    <scope>NUCLEOTIDE SEQUENCE [LARGE SCALE GENOMIC DNA]</scope>
    <source>
        <strain evidence="3">CCUG 39402</strain>
    </source>
</reference>
<protein>
    <submittedName>
        <fullName evidence="2">DUF1631 family protein</fullName>
    </submittedName>
</protein>
<keyword evidence="3" id="KW-1185">Reference proteome</keyword>
<proteinExistence type="predicted"/>
<dbReference type="EMBL" id="JBHSRS010000084">
    <property type="protein sequence ID" value="MFC6284255.1"/>
    <property type="molecule type" value="Genomic_DNA"/>
</dbReference>
<evidence type="ECO:0000256" key="1">
    <source>
        <dbReference type="SAM" id="MobiDB-lite"/>
    </source>
</evidence>
<comment type="caution">
    <text evidence="2">The sequence shown here is derived from an EMBL/GenBank/DDBJ whole genome shotgun (WGS) entry which is preliminary data.</text>
</comment>
<dbReference type="Proteomes" id="UP001596270">
    <property type="component" value="Unassembled WGS sequence"/>
</dbReference>
<evidence type="ECO:0000313" key="3">
    <source>
        <dbReference type="Proteomes" id="UP001596270"/>
    </source>
</evidence>
<feature type="region of interest" description="Disordered" evidence="1">
    <location>
        <begin position="639"/>
        <end position="696"/>
    </location>
</feature>
<dbReference type="RefSeq" id="WP_371440011.1">
    <property type="nucleotide sequence ID" value="NZ_JBHSRS010000084.1"/>
</dbReference>
<evidence type="ECO:0000313" key="2">
    <source>
        <dbReference type="EMBL" id="MFC6284255.1"/>
    </source>
</evidence>
<dbReference type="Pfam" id="PF07793">
    <property type="entry name" value="DUF1631"/>
    <property type="match status" value="1"/>
</dbReference>
<dbReference type="InterPro" id="IPR012434">
    <property type="entry name" value="DUF1631"/>
</dbReference>